<dbReference type="Proteomes" id="UP001496627">
    <property type="component" value="Unassembled WGS sequence"/>
</dbReference>
<dbReference type="RefSeq" id="WP_348864854.1">
    <property type="nucleotide sequence ID" value="NZ_JBEAAL010000051.1"/>
</dbReference>
<evidence type="ECO:0000313" key="1">
    <source>
        <dbReference type="EMBL" id="MEQ1409654.1"/>
    </source>
</evidence>
<protein>
    <submittedName>
        <fullName evidence="1">Uncharacterized protein</fullName>
    </submittedName>
</protein>
<accession>A0ABV0MFN7</accession>
<dbReference type="EMBL" id="JBEAAL010000051">
    <property type="protein sequence ID" value="MEQ1409654.1"/>
    <property type="molecule type" value="Genomic_DNA"/>
</dbReference>
<keyword evidence="2" id="KW-1185">Reference proteome</keyword>
<name>A0ABV0MFN7_9HYPH</name>
<proteinExistence type="predicted"/>
<evidence type="ECO:0000313" key="2">
    <source>
        <dbReference type="Proteomes" id="UP001496627"/>
    </source>
</evidence>
<comment type="caution">
    <text evidence="1">The sequence shown here is derived from an EMBL/GenBank/DDBJ whole genome shotgun (WGS) entry which is preliminary data.</text>
</comment>
<gene>
    <name evidence="1" type="ORF">ABK249_32640</name>
</gene>
<reference evidence="1 2" key="1">
    <citation type="submission" date="2024-05" db="EMBL/GenBank/DDBJ databases">
        <title>Neorhizobium sp. Rsf11, a plant growth promoting and heavy metal resistant PAH-degrader.</title>
        <authorList>
            <person name="Golubev S.N."/>
            <person name="Muratova A.Y."/>
            <person name="Markelova M.I."/>
        </authorList>
    </citation>
    <scope>NUCLEOTIDE SEQUENCE [LARGE SCALE GENOMIC DNA]</scope>
    <source>
        <strain evidence="1 2">Rsf11</strain>
    </source>
</reference>
<organism evidence="1 2">
    <name type="scientific">Neorhizobium phenanthreniclasticum</name>
    <dbReference type="NCBI Taxonomy" id="3157917"/>
    <lineage>
        <taxon>Bacteria</taxon>
        <taxon>Pseudomonadati</taxon>
        <taxon>Pseudomonadota</taxon>
        <taxon>Alphaproteobacteria</taxon>
        <taxon>Hyphomicrobiales</taxon>
        <taxon>Rhizobiaceae</taxon>
        <taxon>Rhizobium/Agrobacterium group</taxon>
        <taxon>Neorhizobium</taxon>
    </lineage>
</organism>
<sequence length="833" mass="93295">MNPEANWMRKTLKPGEAVRYWQLGRTAQERFDVPDAPMKGEMDPFFFLTKVKNFIPHEYPCRTIFAETYRGKRPDVRGEFEAARWWLPFGSPRLDLSGFWFRPTRLATFTRTYIEAEAAGTAKIRLGTCGGAVLWLNGTEIGWMAPYSRNLEAKQEFDLPLTAGLNEIVLFFDDLAERDARYFYQFDYLSGPTVNVAIPVPVVGHVAESLETALDGMHLDRQHYFGGDITVLFAEPLPIEVEVNVAIEGDFMSRERFDFDFTLPAGAKSLNIGASEKAPADFRHLRVTLNAGGFIASRSVGVEICHAARQGEAPASLSDRIAETLDEVSEYSERDTVRAFARLASGRAGADTDAMIEEILPTIEDCHDCADFSLVPLIWSRTVWGKDINEKTRARIDGAILNYRYWMDEPGNDVQWYFSENHALLFHTSAYLAGNLLPEATFVRSGRRGSEQAKVGAERVRAWLDHFEKWEMAEFNSAPYFPIDLKGLTALAALSPDRDIADRAKAGIVRLCEIIARSAHHGMVTAAQGRSYEHTLCAGRSLELSAVARLLWGKGFYGRRVHCLPQMAVCLRDHGLEIPAAFAAIADHRDARHQEWRFAQGENSFAALYHYKSEHFAMGSTVHYRWDEWGYQETVLHLRLGEKPEAAIWINHPGETIQFGYGRPSYWGGCGTIPRVQQYRGLAILEFTTYEEQPDFTHAWFPKAEFDETRVSGSLALARSGNGAVLLSAGSDLVPVTEGPSAGAELRQYGRKTRWIVRVCEAGDLASVESRFGGLAARQEAGGAFLVEDPEYGTVRFKADGAIEAEGRVITRADYTVKGEAKMLVPPHRRMQV</sequence>